<gene>
    <name evidence="4" type="ORF">S12H4_21401</name>
</gene>
<feature type="non-terminal residue" evidence="4">
    <location>
        <position position="1"/>
    </location>
</feature>
<reference evidence="4" key="1">
    <citation type="journal article" date="2014" name="Front. Microbiol.">
        <title>High frequency of phylogenetically diverse reductive dehalogenase-homologous genes in deep subseafloor sedimentary metagenomes.</title>
        <authorList>
            <person name="Kawai M."/>
            <person name="Futagami T."/>
            <person name="Toyoda A."/>
            <person name="Takaki Y."/>
            <person name="Nishi S."/>
            <person name="Hori S."/>
            <person name="Arai W."/>
            <person name="Tsubouchi T."/>
            <person name="Morono Y."/>
            <person name="Uchiyama I."/>
            <person name="Ito T."/>
            <person name="Fujiyama A."/>
            <person name="Inagaki F."/>
            <person name="Takami H."/>
        </authorList>
    </citation>
    <scope>NUCLEOTIDE SEQUENCE</scope>
    <source>
        <strain evidence="4">Expedition CK06-06</strain>
    </source>
</reference>
<organism evidence="4">
    <name type="scientific">marine sediment metagenome</name>
    <dbReference type="NCBI Taxonomy" id="412755"/>
    <lineage>
        <taxon>unclassified sequences</taxon>
        <taxon>metagenomes</taxon>
        <taxon>ecological metagenomes</taxon>
    </lineage>
</organism>
<evidence type="ECO:0000313" key="4">
    <source>
        <dbReference type="EMBL" id="GAI83027.1"/>
    </source>
</evidence>
<dbReference type="PROSITE" id="PS50886">
    <property type="entry name" value="TRBD"/>
    <property type="match status" value="1"/>
</dbReference>
<keyword evidence="2" id="KW-0694">RNA-binding</keyword>
<protein>
    <recommendedName>
        <fullName evidence="3">tRNA-binding domain-containing protein</fullName>
    </recommendedName>
</protein>
<evidence type="ECO:0000259" key="3">
    <source>
        <dbReference type="PROSITE" id="PS50886"/>
    </source>
</evidence>
<dbReference type="PANTHER" id="PTHR11586">
    <property type="entry name" value="TRNA-AMINOACYLATION COFACTOR ARC1 FAMILY MEMBER"/>
    <property type="match status" value="1"/>
</dbReference>
<accession>X1RQP3</accession>
<name>X1RQP3_9ZZZZ</name>
<dbReference type="PANTHER" id="PTHR11586:SF37">
    <property type="entry name" value="TRNA-BINDING DOMAIN-CONTAINING PROTEIN"/>
    <property type="match status" value="1"/>
</dbReference>
<dbReference type="GO" id="GO:0000049">
    <property type="term" value="F:tRNA binding"/>
    <property type="evidence" value="ECO:0007669"/>
    <property type="project" value="UniProtKB-KW"/>
</dbReference>
<dbReference type="Pfam" id="PF01588">
    <property type="entry name" value="tRNA_bind"/>
    <property type="match status" value="1"/>
</dbReference>
<evidence type="ECO:0000256" key="2">
    <source>
        <dbReference type="ARBA" id="ARBA00022884"/>
    </source>
</evidence>
<sequence>GKVVSAERIPETEKLIKLEVDLGERTRQLVAGIAGFVKLDSLVGKELPVLVNLAPRKLRGVESQGMILAVDVNGKPVLLHPERQVPPGSMVK</sequence>
<dbReference type="InterPro" id="IPR012340">
    <property type="entry name" value="NA-bd_OB-fold"/>
</dbReference>
<dbReference type="SUPFAM" id="SSF50249">
    <property type="entry name" value="Nucleic acid-binding proteins"/>
    <property type="match status" value="1"/>
</dbReference>
<keyword evidence="1" id="KW-0820">tRNA-binding</keyword>
<evidence type="ECO:0000256" key="1">
    <source>
        <dbReference type="ARBA" id="ARBA00022555"/>
    </source>
</evidence>
<dbReference type="InterPro" id="IPR051270">
    <property type="entry name" value="Tyrosine-tRNA_ligase_regulator"/>
</dbReference>
<dbReference type="Gene3D" id="2.40.50.140">
    <property type="entry name" value="Nucleic acid-binding proteins"/>
    <property type="match status" value="1"/>
</dbReference>
<comment type="caution">
    <text evidence="4">The sequence shown here is derived from an EMBL/GenBank/DDBJ whole genome shotgun (WGS) entry which is preliminary data.</text>
</comment>
<feature type="domain" description="TRNA-binding" evidence="3">
    <location>
        <begin position="1"/>
        <end position="92"/>
    </location>
</feature>
<dbReference type="EMBL" id="BARW01011001">
    <property type="protein sequence ID" value="GAI83027.1"/>
    <property type="molecule type" value="Genomic_DNA"/>
</dbReference>
<proteinExistence type="predicted"/>
<dbReference type="AlphaFoldDB" id="X1RQP3"/>
<dbReference type="InterPro" id="IPR002547">
    <property type="entry name" value="tRNA-bd_dom"/>
</dbReference>